<dbReference type="EMBL" id="JBHTEY010000004">
    <property type="protein sequence ID" value="MFC7614230.1"/>
    <property type="molecule type" value="Genomic_DNA"/>
</dbReference>
<organism evidence="2 3">
    <name type="scientific">Actinokineospora soli</name>
    <dbReference type="NCBI Taxonomy" id="1048753"/>
    <lineage>
        <taxon>Bacteria</taxon>
        <taxon>Bacillati</taxon>
        <taxon>Actinomycetota</taxon>
        <taxon>Actinomycetes</taxon>
        <taxon>Pseudonocardiales</taxon>
        <taxon>Pseudonocardiaceae</taxon>
        <taxon>Actinokineospora</taxon>
    </lineage>
</organism>
<sequence>MFKRIGALTVLALVATAAPALATNPPGVANAGSASYVRNGAQVTIAPVAPCSVDGPTTATSGLQTGSGVKFTSATSSCTTTVVDPDTDTTKTVSKASGTGFELSALVLKGGPRIRMSSWQVTCTGTDAGSNVSWSFSGLSGMAALPNPVPQNYVREIRSSGGVLLATATFNGIVFPSPNDGSISMTMARFAFAPGSGMTGEVRLGDTACSPTP</sequence>
<dbReference type="Proteomes" id="UP001596512">
    <property type="component" value="Unassembled WGS sequence"/>
</dbReference>
<feature type="chain" id="PRO_5045576298" description="Secreted protein" evidence="1">
    <location>
        <begin position="23"/>
        <end position="213"/>
    </location>
</feature>
<keyword evidence="1" id="KW-0732">Signal</keyword>
<evidence type="ECO:0000256" key="1">
    <source>
        <dbReference type="SAM" id="SignalP"/>
    </source>
</evidence>
<comment type="caution">
    <text evidence="2">The sequence shown here is derived from an EMBL/GenBank/DDBJ whole genome shotgun (WGS) entry which is preliminary data.</text>
</comment>
<evidence type="ECO:0000313" key="3">
    <source>
        <dbReference type="Proteomes" id="UP001596512"/>
    </source>
</evidence>
<protein>
    <recommendedName>
        <fullName evidence="4">Secreted protein</fullName>
    </recommendedName>
</protein>
<evidence type="ECO:0000313" key="2">
    <source>
        <dbReference type="EMBL" id="MFC7614230.1"/>
    </source>
</evidence>
<proteinExistence type="predicted"/>
<evidence type="ECO:0008006" key="4">
    <source>
        <dbReference type="Google" id="ProtNLM"/>
    </source>
</evidence>
<reference evidence="3" key="1">
    <citation type="journal article" date="2019" name="Int. J. Syst. Evol. Microbiol.">
        <title>The Global Catalogue of Microorganisms (GCM) 10K type strain sequencing project: providing services to taxonomists for standard genome sequencing and annotation.</title>
        <authorList>
            <consortium name="The Broad Institute Genomics Platform"/>
            <consortium name="The Broad Institute Genome Sequencing Center for Infectious Disease"/>
            <person name="Wu L."/>
            <person name="Ma J."/>
        </authorList>
    </citation>
    <scope>NUCLEOTIDE SEQUENCE [LARGE SCALE GENOMIC DNA]</scope>
    <source>
        <strain evidence="3">JCM 17695</strain>
    </source>
</reference>
<name>A0ABW2TMH9_9PSEU</name>
<gene>
    <name evidence="2" type="ORF">ACFQV2_12530</name>
</gene>
<accession>A0ABW2TMH9</accession>
<feature type="signal peptide" evidence="1">
    <location>
        <begin position="1"/>
        <end position="22"/>
    </location>
</feature>
<keyword evidence="3" id="KW-1185">Reference proteome</keyword>